<protein>
    <recommendedName>
        <fullName evidence="3">PH domain-containing protein</fullName>
    </recommendedName>
</protein>
<accession>A0A1I0BX96</accession>
<dbReference type="EMBL" id="FOIF01000050">
    <property type="protein sequence ID" value="SET11466.1"/>
    <property type="molecule type" value="Genomic_DNA"/>
</dbReference>
<organism evidence="1 2">
    <name type="scientific">Anaerobranca gottschalkii DSM 13577</name>
    <dbReference type="NCBI Taxonomy" id="1120990"/>
    <lineage>
        <taxon>Bacteria</taxon>
        <taxon>Bacillati</taxon>
        <taxon>Bacillota</taxon>
        <taxon>Clostridia</taxon>
        <taxon>Eubacteriales</taxon>
        <taxon>Proteinivoracaceae</taxon>
        <taxon>Anaerobranca</taxon>
    </lineage>
</organism>
<sequence>MVSVIVLLYYSSQSTKVTFTDEGLRIHGMYGETIPWESIEKVNLLENPPTITMRTNGSALGSNLKGHFNTVEYGAVKLFINTSKSPYIHLQRSDKDIIINFNNSNETNRVYQEIIKHLTKNK</sequence>
<gene>
    <name evidence="1" type="ORF">SAMN03080614_105016</name>
</gene>
<evidence type="ECO:0000313" key="1">
    <source>
        <dbReference type="EMBL" id="SET11466.1"/>
    </source>
</evidence>
<dbReference type="STRING" id="1120990.SAMN03080614_105016"/>
<dbReference type="Proteomes" id="UP000243819">
    <property type="component" value="Unassembled WGS sequence"/>
</dbReference>
<evidence type="ECO:0008006" key="3">
    <source>
        <dbReference type="Google" id="ProtNLM"/>
    </source>
</evidence>
<proteinExistence type="predicted"/>
<dbReference type="RefSeq" id="WP_177159770.1">
    <property type="nucleotide sequence ID" value="NZ_FOIF01000050.1"/>
</dbReference>
<reference evidence="2" key="1">
    <citation type="submission" date="2016-10" db="EMBL/GenBank/DDBJ databases">
        <authorList>
            <person name="Varghese N."/>
            <person name="Submissions S."/>
        </authorList>
    </citation>
    <scope>NUCLEOTIDE SEQUENCE [LARGE SCALE GENOMIC DNA]</scope>
    <source>
        <strain evidence="2">DSM 13577</strain>
    </source>
</reference>
<keyword evidence="2" id="KW-1185">Reference proteome</keyword>
<dbReference type="AlphaFoldDB" id="A0A1I0BX96"/>
<evidence type="ECO:0000313" key="2">
    <source>
        <dbReference type="Proteomes" id="UP000243819"/>
    </source>
</evidence>
<name>A0A1I0BX96_9FIRM</name>